<keyword evidence="1" id="KW-1133">Transmembrane helix</keyword>
<evidence type="ECO:0000256" key="1">
    <source>
        <dbReference type="SAM" id="Phobius"/>
    </source>
</evidence>
<sequence>MVSQSRMAIAPPEFAGPLRYRTAAVPARRRRRPFRPLVPSVPLLVAAGAGVTTLAVFPLVSGALVDDAYITLTYARNLAFHAHWGVNLDGVAHTATSPLNVLLLAAVAAVVRQPVVAAGVVFALCVAATGWWAARTASVRSWPVWTGPVAAAVVLVNPLLVSTVGLETHLAVALLVGLCWAATVGRPGAAGVLGGLLVLTRPDLAVVVVAATAAVPALMRRAQVVFAAAVTTALPWFVLAWILLGSAVPDTMLWKVGADWGGTTVLNGLGLYLRVFPVATPLALIGPVAGAVAGVLWVFAQGVRAVPALVLGAGSAAHLLVFCLLGTAPYHWYYGPAVGALSVLVVFALAAVSGWAWAHAPEIAPVVVRAGCGAVVLLVLLSAGYAGHDGARWRIAPISTNHATSEEYARVAGGLHGKVVSAGEVGALAYFCEDRCAIDDPLSERAALLGRVRDRIDRSGPVLGALLRVNYLFVRPARYTPGTSTLMMRRGTFPDGVDVATPWSGAGNLVVFPR</sequence>
<name>A0AA44ZS16_PSEA5</name>
<reference evidence="2 3" key="1">
    <citation type="submission" date="2017-11" db="EMBL/GenBank/DDBJ databases">
        <title>Sequencing the genomes of 1000 actinobacteria strains.</title>
        <authorList>
            <person name="Klenk H.-P."/>
        </authorList>
    </citation>
    <scope>NUCLEOTIDE SEQUENCE [LARGE SCALE GENOMIC DNA]</scope>
    <source>
        <strain evidence="2 3">DSM 44104</strain>
    </source>
</reference>
<accession>A0AA44ZS16</accession>
<keyword evidence="1" id="KW-0812">Transmembrane</keyword>
<feature type="transmembrane region" description="Helical" evidence="1">
    <location>
        <begin position="224"/>
        <end position="244"/>
    </location>
</feature>
<feature type="transmembrane region" description="Helical" evidence="1">
    <location>
        <begin position="145"/>
        <end position="166"/>
    </location>
</feature>
<dbReference type="AlphaFoldDB" id="A0AA44ZS16"/>
<feature type="transmembrane region" description="Helical" evidence="1">
    <location>
        <begin position="173"/>
        <end position="198"/>
    </location>
</feature>
<protein>
    <submittedName>
        <fullName evidence="2">Uncharacterized protein</fullName>
    </submittedName>
</protein>
<feature type="transmembrane region" description="Helical" evidence="1">
    <location>
        <begin position="306"/>
        <end position="325"/>
    </location>
</feature>
<feature type="transmembrane region" description="Helical" evidence="1">
    <location>
        <begin position="204"/>
        <end position="219"/>
    </location>
</feature>
<dbReference type="EMBL" id="PHUJ01000003">
    <property type="protein sequence ID" value="PKB33561.1"/>
    <property type="molecule type" value="Genomic_DNA"/>
</dbReference>
<feature type="transmembrane region" description="Helical" evidence="1">
    <location>
        <begin position="363"/>
        <end position="386"/>
    </location>
</feature>
<evidence type="ECO:0000313" key="3">
    <source>
        <dbReference type="Proteomes" id="UP000232453"/>
    </source>
</evidence>
<dbReference type="Proteomes" id="UP000232453">
    <property type="component" value="Unassembled WGS sequence"/>
</dbReference>
<feature type="transmembrane region" description="Helical" evidence="1">
    <location>
        <begin position="115"/>
        <end position="133"/>
    </location>
</feature>
<organism evidence="2 3">
    <name type="scientific">Pseudonocardia alni</name>
    <name type="common">Amycolata alni</name>
    <dbReference type="NCBI Taxonomy" id="33907"/>
    <lineage>
        <taxon>Bacteria</taxon>
        <taxon>Bacillati</taxon>
        <taxon>Actinomycetota</taxon>
        <taxon>Actinomycetes</taxon>
        <taxon>Pseudonocardiales</taxon>
        <taxon>Pseudonocardiaceae</taxon>
        <taxon>Pseudonocardia</taxon>
    </lineage>
</organism>
<feature type="transmembrane region" description="Helical" evidence="1">
    <location>
        <begin position="332"/>
        <end position="357"/>
    </location>
</feature>
<feature type="transmembrane region" description="Helical" evidence="1">
    <location>
        <begin position="90"/>
        <end position="108"/>
    </location>
</feature>
<feature type="transmembrane region" description="Helical" evidence="1">
    <location>
        <begin position="37"/>
        <end position="60"/>
    </location>
</feature>
<gene>
    <name evidence="2" type="ORF">ATL51_5327</name>
</gene>
<proteinExistence type="predicted"/>
<evidence type="ECO:0000313" key="2">
    <source>
        <dbReference type="EMBL" id="PKB33561.1"/>
    </source>
</evidence>
<keyword evidence="1" id="KW-0472">Membrane</keyword>
<comment type="caution">
    <text evidence="2">The sequence shown here is derived from an EMBL/GenBank/DDBJ whole genome shotgun (WGS) entry which is preliminary data.</text>
</comment>
<feature type="transmembrane region" description="Helical" evidence="1">
    <location>
        <begin position="282"/>
        <end position="300"/>
    </location>
</feature>